<organism evidence="2 3">
    <name type="scientific">Aureobasidium pullulans EXF-150</name>
    <dbReference type="NCBI Taxonomy" id="1043002"/>
    <lineage>
        <taxon>Eukaryota</taxon>
        <taxon>Fungi</taxon>
        <taxon>Dikarya</taxon>
        <taxon>Ascomycota</taxon>
        <taxon>Pezizomycotina</taxon>
        <taxon>Dothideomycetes</taxon>
        <taxon>Dothideomycetidae</taxon>
        <taxon>Dothideales</taxon>
        <taxon>Saccotheciaceae</taxon>
        <taxon>Aureobasidium</taxon>
    </lineage>
</organism>
<evidence type="ECO:0000256" key="1">
    <source>
        <dbReference type="SAM" id="MobiDB-lite"/>
    </source>
</evidence>
<dbReference type="HOGENOM" id="CLU_733575_0_0_1"/>
<dbReference type="EMBL" id="KL585011">
    <property type="protein sequence ID" value="KEQ78980.1"/>
    <property type="molecule type" value="Genomic_DNA"/>
</dbReference>
<dbReference type="OrthoDB" id="3827936at2759"/>
<dbReference type="GeneID" id="40748845"/>
<evidence type="ECO:0000313" key="2">
    <source>
        <dbReference type="EMBL" id="KEQ78980.1"/>
    </source>
</evidence>
<evidence type="ECO:0000313" key="3">
    <source>
        <dbReference type="Proteomes" id="UP000030706"/>
    </source>
</evidence>
<keyword evidence="3" id="KW-1185">Reference proteome</keyword>
<dbReference type="RefSeq" id="XP_029755167.1">
    <property type="nucleotide sequence ID" value="XM_029906539.1"/>
</dbReference>
<dbReference type="AlphaFoldDB" id="A0A074X0J9"/>
<dbReference type="Proteomes" id="UP000030706">
    <property type="component" value="Unassembled WGS sequence"/>
</dbReference>
<name>A0A074X0J9_AURPU</name>
<proteinExistence type="predicted"/>
<protein>
    <submittedName>
        <fullName evidence="2">Uncharacterized protein</fullName>
    </submittedName>
</protein>
<sequence length="377" mass="43633">MDRPIARSNMISTIPEDHIDHDYQTACKAKRRRISKVSMSLGNIAAEDLRSEISQSIRKELSRRRSSVIAPEPQLKSRPTETANIFTAENTESAASKALNNFDLFEHILMQLPWSGEEVEMQRQSIRAIMKTTRTCRSFKGMIDASARLQKRLFLARDSEQKRPCYCGHQEEDHVCGAETNPFIAPTLKKHILHNSFSCDQRRQKQQAARQARADQQSLRKHLSNTNQSHDDYFSHPVIFRDLQDKQKKHMLAFKISENDPFYLLGERSPPNASWRSMYFSNPAPTRIELYYWSYLIRCESQDGKPLTAGFVWDTIHETLEVARQRKAPGYQYEGDEPLLVLLGSWEQEDGEGRHVYDWLNQRHEACGSPACRYAKV</sequence>
<gene>
    <name evidence="2" type="ORF">M438DRAFT_350047</name>
</gene>
<reference evidence="2 3" key="1">
    <citation type="journal article" date="2014" name="BMC Genomics">
        <title>Genome sequencing of four Aureobasidium pullulans varieties: biotechnological potential, stress tolerance, and description of new species.</title>
        <authorList>
            <person name="Gostin Ar C."/>
            <person name="Ohm R.A."/>
            <person name="Kogej T."/>
            <person name="Sonjak S."/>
            <person name="Turk M."/>
            <person name="Zajc J."/>
            <person name="Zalar P."/>
            <person name="Grube M."/>
            <person name="Sun H."/>
            <person name="Han J."/>
            <person name="Sharma A."/>
            <person name="Chiniquy J."/>
            <person name="Ngan C.Y."/>
            <person name="Lipzen A."/>
            <person name="Barry K."/>
            <person name="Grigoriev I.V."/>
            <person name="Gunde-Cimerman N."/>
        </authorList>
    </citation>
    <scope>NUCLEOTIDE SEQUENCE [LARGE SCALE GENOMIC DNA]</scope>
    <source>
        <strain evidence="2 3">EXF-150</strain>
    </source>
</reference>
<accession>A0A074X0J9</accession>
<feature type="compositionally biased region" description="Low complexity" evidence="1">
    <location>
        <begin position="206"/>
        <end position="217"/>
    </location>
</feature>
<feature type="region of interest" description="Disordered" evidence="1">
    <location>
        <begin position="203"/>
        <end position="230"/>
    </location>
</feature>